<evidence type="ECO:0000313" key="6">
    <source>
        <dbReference type="Proteomes" id="UP001222118"/>
    </source>
</evidence>
<gene>
    <name evidence="5" type="ORF">PSQ90_01860</name>
</gene>
<dbReference type="Pfam" id="PF25994">
    <property type="entry name" value="HH_AprE"/>
    <property type="match status" value="1"/>
</dbReference>
<keyword evidence="6" id="KW-1185">Reference proteome</keyword>
<feature type="coiled-coil region" evidence="1">
    <location>
        <begin position="212"/>
        <end position="267"/>
    </location>
</feature>
<dbReference type="EMBL" id="CP118247">
    <property type="protein sequence ID" value="WDR06232.1"/>
    <property type="molecule type" value="Genomic_DNA"/>
</dbReference>
<evidence type="ECO:0000259" key="3">
    <source>
        <dbReference type="Pfam" id="PF10531"/>
    </source>
</evidence>
<evidence type="ECO:0000256" key="2">
    <source>
        <dbReference type="SAM" id="SignalP"/>
    </source>
</evidence>
<keyword evidence="1" id="KW-0175">Coiled coil</keyword>
<evidence type="ECO:0000313" key="5">
    <source>
        <dbReference type="EMBL" id="WDR06232.1"/>
    </source>
</evidence>
<evidence type="ECO:0000259" key="4">
    <source>
        <dbReference type="Pfam" id="PF25994"/>
    </source>
</evidence>
<dbReference type="Proteomes" id="UP001222118">
    <property type="component" value="Chromosome"/>
</dbReference>
<feature type="domain" description="AprE-like long alpha-helical hairpin" evidence="4">
    <location>
        <begin position="168"/>
        <end position="346"/>
    </location>
</feature>
<dbReference type="Gene3D" id="3.10.560.10">
    <property type="entry name" value="Outer membrane lipoprotein wza domain like"/>
    <property type="match status" value="1"/>
</dbReference>
<accession>A0ABY7YYC9</accession>
<feature type="chain" id="PRO_5046408541" evidence="2">
    <location>
        <begin position="31"/>
        <end position="430"/>
    </location>
</feature>
<name>A0ABY7YYC9_9HYPH</name>
<feature type="signal peptide" evidence="2">
    <location>
        <begin position="1"/>
        <end position="30"/>
    </location>
</feature>
<dbReference type="PANTHER" id="PTHR33619">
    <property type="entry name" value="POLYSACCHARIDE EXPORT PROTEIN GFCE-RELATED"/>
    <property type="match status" value="1"/>
</dbReference>
<dbReference type="Gene3D" id="3.30.1950.10">
    <property type="entry name" value="wza like domain"/>
    <property type="match status" value="1"/>
</dbReference>
<reference evidence="5 6" key="1">
    <citation type="submission" date="2023-02" db="EMBL/GenBank/DDBJ databases">
        <title>Devosia chondri sp. nov., isolated from the phycosphere of marine algae.</title>
        <authorList>
            <person name="Kim J.M."/>
            <person name="Lee J.K."/>
            <person name="Choi B.J."/>
            <person name="Bayburt H."/>
            <person name="Jeon C.O."/>
        </authorList>
    </citation>
    <scope>NUCLEOTIDE SEQUENCE [LARGE SCALE GENOMIC DNA]</scope>
    <source>
        <strain evidence="5 6">G2-5</strain>
    </source>
</reference>
<organism evidence="5 6">
    <name type="scientific">Devosia rhodophyticola</name>
    <dbReference type="NCBI Taxonomy" id="3026423"/>
    <lineage>
        <taxon>Bacteria</taxon>
        <taxon>Pseudomonadati</taxon>
        <taxon>Pseudomonadota</taxon>
        <taxon>Alphaproteobacteria</taxon>
        <taxon>Hyphomicrobiales</taxon>
        <taxon>Devosiaceae</taxon>
        <taxon>Devosia</taxon>
    </lineage>
</organism>
<protein>
    <submittedName>
        <fullName evidence="5">SLBB domain-containing protein</fullName>
    </submittedName>
</protein>
<dbReference type="PANTHER" id="PTHR33619:SF3">
    <property type="entry name" value="POLYSACCHARIDE EXPORT PROTEIN GFCE-RELATED"/>
    <property type="match status" value="1"/>
</dbReference>
<dbReference type="InterPro" id="IPR019554">
    <property type="entry name" value="Soluble_ligand-bd"/>
</dbReference>
<sequence length="430" mass="46486">MRPKQKFLNGSARLLLVGLLVAVSSTSALAIEAAGLVPLTKLRLTVVQFVPATGDYKSWDALGGDLEVGPDGTVAVPTLGSIDVTDLGAAALGTEIGRRLKAKLGLLDAPDASVRILEYPPVYVVGGVAKPGQYPFRPGMTVAQALALAGGEHRTEAGDTLSDTIKLEADLNGYARDFLRTSARLARLKSEFAREKTISFPPALDPSDPSIAEILEQERRIFEAHINGFERQQTGLVHLAELYNAEIDALGQKEKAIDEQIARAQKQVDAVQSLVNAGSATISRLSDSERILADLRSDKLDNLIATMTARENLNRSERDLARLQDEQQSDASIQLQTEQAGLERLQLSQVTTMRMLRQSVEINETLKLANTVQISLSYSLVRQEQGNPTELPATDASLLMPGDLVRVTTQMDQPAGSAMAENRMITLAQP</sequence>
<keyword evidence="2" id="KW-0732">Signal</keyword>
<feature type="domain" description="Soluble ligand binding" evidence="3">
    <location>
        <begin position="122"/>
        <end position="156"/>
    </location>
</feature>
<dbReference type="InterPro" id="IPR049712">
    <property type="entry name" value="Poly_export"/>
</dbReference>
<dbReference type="RefSeq" id="WP_282211746.1">
    <property type="nucleotide sequence ID" value="NZ_CP118247.1"/>
</dbReference>
<dbReference type="Pfam" id="PF10531">
    <property type="entry name" value="SLBB"/>
    <property type="match status" value="1"/>
</dbReference>
<proteinExistence type="predicted"/>
<dbReference type="InterPro" id="IPR058781">
    <property type="entry name" value="HH_AprE-like"/>
</dbReference>
<evidence type="ECO:0000256" key="1">
    <source>
        <dbReference type="SAM" id="Coils"/>
    </source>
</evidence>